<organism evidence="13 14">
    <name type="scientific">Mycena rosella</name>
    <name type="common">Pink bonnet</name>
    <name type="synonym">Agaricus rosellus</name>
    <dbReference type="NCBI Taxonomy" id="1033263"/>
    <lineage>
        <taxon>Eukaryota</taxon>
        <taxon>Fungi</taxon>
        <taxon>Dikarya</taxon>
        <taxon>Basidiomycota</taxon>
        <taxon>Agaricomycotina</taxon>
        <taxon>Agaricomycetes</taxon>
        <taxon>Agaricomycetidae</taxon>
        <taxon>Agaricales</taxon>
        <taxon>Marasmiineae</taxon>
        <taxon>Mycenaceae</taxon>
        <taxon>Mycena</taxon>
    </lineage>
</organism>
<dbReference type="GO" id="GO:0004497">
    <property type="term" value="F:monooxygenase activity"/>
    <property type="evidence" value="ECO:0007669"/>
    <property type="project" value="UniProtKB-KW"/>
</dbReference>
<accession>A0AAD7GZB2</accession>
<evidence type="ECO:0000256" key="11">
    <source>
        <dbReference type="ARBA" id="ARBA00023033"/>
    </source>
</evidence>
<sequence length="163" mass="18477">MPVFQQELREEIQRTSIGEDHDYNSMPLLTALINEVLRLYPAFPLSERVATGDCILPLSQPMKTITGVEISEIPIKKGQCVYVAIASYNRLTSIWGPDAHDFRPSRWLEKDPCNGPALGPHASLYDLRPHFLLDSIYSMFPRLTFFGGPAVCLGWRLAYNYAF</sequence>
<evidence type="ECO:0000256" key="2">
    <source>
        <dbReference type="ARBA" id="ARBA00004370"/>
    </source>
</evidence>
<evidence type="ECO:0000256" key="4">
    <source>
        <dbReference type="ARBA" id="ARBA00010617"/>
    </source>
</evidence>
<keyword evidence="14" id="KW-1185">Reference proteome</keyword>
<protein>
    <submittedName>
        <fullName evidence="13">Cytochrome P450</fullName>
    </submittedName>
</protein>
<name>A0AAD7GZB2_MYCRO</name>
<keyword evidence="12" id="KW-0472">Membrane</keyword>
<keyword evidence="6" id="KW-0812">Transmembrane</keyword>
<dbReference type="Pfam" id="PF00067">
    <property type="entry name" value="p450"/>
    <property type="match status" value="1"/>
</dbReference>
<evidence type="ECO:0000313" key="14">
    <source>
        <dbReference type="Proteomes" id="UP001221757"/>
    </source>
</evidence>
<dbReference type="AlphaFoldDB" id="A0AAD7GZB2"/>
<evidence type="ECO:0000256" key="8">
    <source>
        <dbReference type="ARBA" id="ARBA00022989"/>
    </source>
</evidence>
<comment type="cofactor">
    <cofactor evidence="1">
        <name>heme</name>
        <dbReference type="ChEBI" id="CHEBI:30413"/>
    </cofactor>
</comment>
<keyword evidence="8" id="KW-1133">Transmembrane helix</keyword>
<dbReference type="InterPro" id="IPR036396">
    <property type="entry name" value="Cyt_P450_sf"/>
</dbReference>
<keyword evidence="5" id="KW-0349">Heme</keyword>
<dbReference type="PANTHER" id="PTHR24305">
    <property type="entry name" value="CYTOCHROME P450"/>
    <property type="match status" value="1"/>
</dbReference>
<dbReference type="GO" id="GO:0016705">
    <property type="term" value="F:oxidoreductase activity, acting on paired donors, with incorporation or reduction of molecular oxygen"/>
    <property type="evidence" value="ECO:0007669"/>
    <property type="project" value="InterPro"/>
</dbReference>
<comment type="pathway">
    <text evidence="3">Secondary metabolite biosynthesis; terpenoid biosynthesis.</text>
</comment>
<dbReference type="SUPFAM" id="SSF48264">
    <property type="entry name" value="Cytochrome P450"/>
    <property type="match status" value="1"/>
</dbReference>
<evidence type="ECO:0000256" key="12">
    <source>
        <dbReference type="ARBA" id="ARBA00023136"/>
    </source>
</evidence>
<evidence type="ECO:0000256" key="1">
    <source>
        <dbReference type="ARBA" id="ARBA00001971"/>
    </source>
</evidence>
<keyword evidence="10" id="KW-0408">Iron</keyword>
<dbReference type="Proteomes" id="UP001221757">
    <property type="component" value="Unassembled WGS sequence"/>
</dbReference>
<dbReference type="GO" id="GO:0016020">
    <property type="term" value="C:membrane"/>
    <property type="evidence" value="ECO:0007669"/>
    <property type="project" value="UniProtKB-SubCell"/>
</dbReference>
<evidence type="ECO:0000313" key="13">
    <source>
        <dbReference type="EMBL" id="KAJ7708357.1"/>
    </source>
</evidence>
<dbReference type="InterPro" id="IPR050121">
    <property type="entry name" value="Cytochrome_P450_monoxygenase"/>
</dbReference>
<evidence type="ECO:0000256" key="9">
    <source>
        <dbReference type="ARBA" id="ARBA00023002"/>
    </source>
</evidence>
<dbReference type="InterPro" id="IPR001128">
    <property type="entry name" value="Cyt_P450"/>
</dbReference>
<reference evidence="13" key="1">
    <citation type="submission" date="2023-03" db="EMBL/GenBank/DDBJ databases">
        <title>Massive genome expansion in bonnet fungi (Mycena s.s.) driven by repeated elements and novel gene families across ecological guilds.</title>
        <authorList>
            <consortium name="Lawrence Berkeley National Laboratory"/>
            <person name="Harder C.B."/>
            <person name="Miyauchi S."/>
            <person name="Viragh M."/>
            <person name="Kuo A."/>
            <person name="Thoen E."/>
            <person name="Andreopoulos B."/>
            <person name="Lu D."/>
            <person name="Skrede I."/>
            <person name="Drula E."/>
            <person name="Henrissat B."/>
            <person name="Morin E."/>
            <person name="Kohler A."/>
            <person name="Barry K."/>
            <person name="LaButti K."/>
            <person name="Morin E."/>
            <person name="Salamov A."/>
            <person name="Lipzen A."/>
            <person name="Mereny Z."/>
            <person name="Hegedus B."/>
            <person name="Baldrian P."/>
            <person name="Stursova M."/>
            <person name="Weitz H."/>
            <person name="Taylor A."/>
            <person name="Grigoriev I.V."/>
            <person name="Nagy L.G."/>
            <person name="Martin F."/>
            <person name="Kauserud H."/>
        </authorList>
    </citation>
    <scope>NUCLEOTIDE SEQUENCE</scope>
    <source>
        <strain evidence="13">CBHHK067</strain>
    </source>
</reference>
<dbReference type="GO" id="GO:0020037">
    <property type="term" value="F:heme binding"/>
    <property type="evidence" value="ECO:0007669"/>
    <property type="project" value="InterPro"/>
</dbReference>
<keyword evidence="9" id="KW-0560">Oxidoreductase</keyword>
<evidence type="ECO:0000256" key="3">
    <source>
        <dbReference type="ARBA" id="ARBA00004721"/>
    </source>
</evidence>
<dbReference type="GO" id="GO:0005506">
    <property type="term" value="F:iron ion binding"/>
    <property type="evidence" value="ECO:0007669"/>
    <property type="project" value="InterPro"/>
</dbReference>
<comment type="subcellular location">
    <subcellularLocation>
        <location evidence="2">Membrane</location>
    </subcellularLocation>
</comment>
<evidence type="ECO:0000256" key="10">
    <source>
        <dbReference type="ARBA" id="ARBA00023004"/>
    </source>
</evidence>
<keyword evidence="7" id="KW-0479">Metal-binding</keyword>
<evidence type="ECO:0000256" key="5">
    <source>
        <dbReference type="ARBA" id="ARBA00022617"/>
    </source>
</evidence>
<keyword evidence="11" id="KW-0503">Monooxygenase</keyword>
<comment type="caution">
    <text evidence="13">The sequence shown here is derived from an EMBL/GenBank/DDBJ whole genome shotgun (WGS) entry which is preliminary data.</text>
</comment>
<gene>
    <name evidence="13" type="ORF">B0H17DRAFT_454969</name>
</gene>
<evidence type="ECO:0000256" key="7">
    <source>
        <dbReference type="ARBA" id="ARBA00022723"/>
    </source>
</evidence>
<comment type="similarity">
    <text evidence="4">Belongs to the cytochrome P450 family.</text>
</comment>
<evidence type="ECO:0000256" key="6">
    <source>
        <dbReference type="ARBA" id="ARBA00022692"/>
    </source>
</evidence>
<proteinExistence type="inferred from homology"/>
<dbReference type="EMBL" id="JARKIE010000004">
    <property type="protein sequence ID" value="KAJ7708357.1"/>
    <property type="molecule type" value="Genomic_DNA"/>
</dbReference>
<dbReference type="Gene3D" id="1.10.630.10">
    <property type="entry name" value="Cytochrome P450"/>
    <property type="match status" value="1"/>
</dbReference>
<dbReference type="PANTHER" id="PTHR24305:SF166">
    <property type="entry name" value="CYTOCHROME P450 12A4, MITOCHONDRIAL-RELATED"/>
    <property type="match status" value="1"/>
</dbReference>